<dbReference type="Gene3D" id="3.30.70.1820">
    <property type="entry name" value="L1 transposable element, RRM domain"/>
    <property type="match status" value="1"/>
</dbReference>
<organism evidence="3 4">
    <name type="scientific">Euphydryas editha</name>
    <name type="common">Edith's checkerspot</name>
    <dbReference type="NCBI Taxonomy" id="104508"/>
    <lineage>
        <taxon>Eukaryota</taxon>
        <taxon>Metazoa</taxon>
        <taxon>Ecdysozoa</taxon>
        <taxon>Arthropoda</taxon>
        <taxon>Hexapoda</taxon>
        <taxon>Insecta</taxon>
        <taxon>Pterygota</taxon>
        <taxon>Neoptera</taxon>
        <taxon>Endopterygota</taxon>
        <taxon>Lepidoptera</taxon>
        <taxon>Glossata</taxon>
        <taxon>Ditrysia</taxon>
        <taxon>Papilionoidea</taxon>
        <taxon>Nymphalidae</taxon>
        <taxon>Nymphalinae</taxon>
        <taxon>Euphydryas</taxon>
    </lineage>
</organism>
<evidence type="ECO:0000313" key="3">
    <source>
        <dbReference type="EMBL" id="CAH2101736.1"/>
    </source>
</evidence>
<sequence>MDNLQSFFDQMKIEMSKQTDDIMIRIDEKLTPFRQEMQELRAENEKLKEKIYSLEKHKRLNNLILYGVKETEKSTVDLIQIIKKKFKDELNITFEDRDVNTIYRIGKNNTENGKERPILLTFVNLWKKNEIVANKRKLKNVYVSEDYPKEILDMRKKLQPKLEEERKKGNYAFINYDKLVIKQGKPGNEKRKREPSTSPNVKEHPRKQQLAAKTNRLNAFDIMRNRSNSLPSANLPTDQIA</sequence>
<reference evidence="3" key="1">
    <citation type="submission" date="2022-03" db="EMBL/GenBank/DDBJ databases">
        <authorList>
            <person name="Tunstrom K."/>
        </authorList>
    </citation>
    <scope>NUCLEOTIDE SEQUENCE</scope>
</reference>
<evidence type="ECO:0008006" key="5">
    <source>
        <dbReference type="Google" id="ProtNLM"/>
    </source>
</evidence>
<evidence type="ECO:0000256" key="2">
    <source>
        <dbReference type="SAM" id="MobiDB-lite"/>
    </source>
</evidence>
<keyword evidence="4" id="KW-1185">Reference proteome</keyword>
<dbReference type="AlphaFoldDB" id="A0AAU9UUZ1"/>
<keyword evidence="1" id="KW-0175">Coiled coil</keyword>
<dbReference type="Proteomes" id="UP001153954">
    <property type="component" value="Unassembled WGS sequence"/>
</dbReference>
<comment type="caution">
    <text evidence="3">The sequence shown here is derived from an EMBL/GenBank/DDBJ whole genome shotgun (WGS) entry which is preliminary data.</text>
</comment>
<feature type="region of interest" description="Disordered" evidence="2">
    <location>
        <begin position="184"/>
        <end position="210"/>
    </location>
</feature>
<feature type="coiled-coil region" evidence="1">
    <location>
        <begin position="30"/>
        <end position="57"/>
    </location>
</feature>
<name>A0AAU9UUZ1_EUPED</name>
<evidence type="ECO:0000256" key="1">
    <source>
        <dbReference type="SAM" id="Coils"/>
    </source>
</evidence>
<protein>
    <recommendedName>
        <fullName evidence="5">Endonuclease-reverse transcriptase</fullName>
    </recommendedName>
</protein>
<accession>A0AAU9UUZ1</accession>
<proteinExistence type="predicted"/>
<dbReference type="EMBL" id="CAKOGL010000024">
    <property type="protein sequence ID" value="CAH2101736.1"/>
    <property type="molecule type" value="Genomic_DNA"/>
</dbReference>
<evidence type="ECO:0000313" key="4">
    <source>
        <dbReference type="Proteomes" id="UP001153954"/>
    </source>
</evidence>
<gene>
    <name evidence="3" type="ORF">EEDITHA_LOCUS16461</name>
</gene>